<dbReference type="Proteomes" id="UP001548189">
    <property type="component" value="Unassembled WGS sequence"/>
</dbReference>
<dbReference type="InterPro" id="IPR025351">
    <property type="entry name" value="Pvc16_N"/>
</dbReference>
<comment type="caution">
    <text evidence="2">The sequence shown here is derived from an EMBL/GenBank/DDBJ whole genome shotgun (WGS) entry which is preliminary data.</text>
</comment>
<protein>
    <submittedName>
        <fullName evidence="2">DUF4255 domain-containing protein</fullName>
    </submittedName>
</protein>
<name>A0ABV2BQN0_9GAMM</name>
<accession>A0ABV2BQN0</accession>
<feature type="domain" description="Pvc16 N-terminal" evidence="1">
    <location>
        <begin position="10"/>
        <end position="182"/>
    </location>
</feature>
<gene>
    <name evidence="2" type="ORF">ABVT43_03805</name>
</gene>
<proteinExistence type="predicted"/>
<reference evidence="2 3" key="1">
    <citation type="submission" date="2024-06" db="EMBL/GenBank/DDBJ databases">
        <authorList>
            <person name="Li F."/>
        </authorList>
    </citation>
    <scope>NUCLEOTIDE SEQUENCE [LARGE SCALE GENOMIC DNA]</scope>
    <source>
        <strain evidence="2 3">GXAS 311</strain>
    </source>
</reference>
<keyword evidence="3" id="KW-1185">Reference proteome</keyword>
<sequence>MANLFGIHSVGDSLVQFLRDTYPEPLRSEHVCQFRLLSSGELDAIDEIPTTLSVYLYRIAIDEHTRNKPRLNRPNEVPLPLSVSLYYLITIWSDSALTEQTIAAWAMSKLNQFPILDQSTLSSSGGWEPQDQIHLVPIDLTNEDMMRIWDAVTPGYRLSIPYVARVVRINPDEGQESSPVVASQFRYGVIEDEL</sequence>
<dbReference type="EMBL" id="JBEVCJ010000003">
    <property type="protein sequence ID" value="MET1254247.1"/>
    <property type="molecule type" value="Genomic_DNA"/>
</dbReference>
<evidence type="ECO:0000313" key="3">
    <source>
        <dbReference type="Proteomes" id="UP001548189"/>
    </source>
</evidence>
<dbReference type="Pfam" id="PF14065">
    <property type="entry name" value="Pvc16_N"/>
    <property type="match status" value="1"/>
</dbReference>
<evidence type="ECO:0000313" key="2">
    <source>
        <dbReference type="EMBL" id="MET1254247.1"/>
    </source>
</evidence>
<organism evidence="2 3">
    <name type="scientific">Aliikangiella maris</name>
    <dbReference type="NCBI Taxonomy" id="3162458"/>
    <lineage>
        <taxon>Bacteria</taxon>
        <taxon>Pseudomonadati</taxon>
        <taxon>Pseudomonadota</taxon>
        <taxon>Gammaproteobacteria</taxon>
        <taxon>Oceanospirillales</taxon>
        <taxon>Pleioneaceae</taxon>
        <taxon>Aliikangiella</taxon>
    </lineage>
</organism>
<dbReference type="RefSeq" id="WP_353873803.1">
    <property type="nucleotide sequence ID" value="NZ_JBEVCJ010000003.1"/>
</dbReference>
<evidence type="ECO:0000259" key="1">
    <source>
        <dbReference type="Pfam" id="PF14065"/>
    </source>
</evidence>